<protein>
    <submittedName>
        <fullName evidence="1">Uncharacterized protein</fullName>
    </submittedName>
</protein>
<evidence type="ECO:0000313" key="2">
    <source>
        <dbReference type="Proteomes" id="UP000538929"/>
    </source>
</evidence>
<gene>
    <name evidence="1" type="ORF">FNQ90_22985</name>
</gene>
<dbReference type="Proteomes" id="UP000538929">
    <property type="component" value="Unassembled WGS sequence"/>
</dbReference>
<feature type="non-terminal residue" evidence="1">
    <location>
        <position position="1"/>
    </location>
</feature>
<keyword evidence="2" id="KW-1185">Reference proteome</keyword>
<sequence length="61" mass="6141">GGTGTGAAGGGCGHGRSSARGRSVVYALYDRHVADLLDHALHHVEHLRLGLMDPPGDAPGA</sequence>
<reference evidence="2" key="1">
    <citation type="submission" date="2019-10" db="EMBL/GenBank/DDBJ databases">
        <title>Streptomyces sp. nov., a novel actinobacterium isolated from alkaline environment.</title>
        <authorList>
            <person name="Golinska P."/>
        </authorList>
    </citation>
    <scope>NUCLEOTIDE SEQUENCE [LARGE SCALE GENOMIC DNA]</scope>
    <source>
        <strain evidence="2">DSM 42118</strain>
    </source>
</reference>
<evidence type="ECO:0000313" key="1">
    <source>
        <dbReference type="EMBL" id="MBB0246909.1"/>
    </source>
</evidence>
<name>A0A7W3Y3I8_9ACTN</name>
<accession>A0A7W3Y3I8</accession>
<comment type="caution">
    <text evidence="1">The sequence shown here is derived from an EMBL/GenBank/DDBJ whole genome shotgun (WGS) entry which is preliminary data.</text>
</comment>
<proteinExistence type="predicted"/>
<dbReference type="EMBL" id="VKHT01001208">
    <property type="protein sequence ID" value="MBB0246909.1"/>
    <property type="molecule type" value="Genomic_DNA"/>
</dbReference>
<dbReference type="AlphaFoldDB" id="A0A7W3Y3I8"/>
<dbReference type="Gene3D" id="1.10.10.10">
    <property type="entry name" value="Winged helix-like DNA-binding domain superfamily/Winged helix DNA-binding domain"/>
    <property type="match status" value="1"/>
</dbReference>
<dbReference type="InterPro" id="IPR036388">
    <property type="entry name" value="WH-like_DNA-bd_sf"/>
</dbReference>
<organism evidence="1 2">
    <name type="scientific">Streptomyces alkaliphilus</name>
    <dbReference type="NCBI Taxonomy" id="1472722"/>
    <lineage>
        <taxon>Bacteria</taxon>
        <taxon>Bacillati</taxon>
        <taxon>Actinomycetota</taxon>
        <taxon>Actinomycetes</taxon>
        <taxon>Kitasatosporales</taxon>
        <taxon>Streptomycetaceae</taxon>
        <taxon>Streptomyces</taxon>
    </lineage>
</organism>